<gene>
    <name evidence="1" type="ORF">QFC24_003326</name>
</gene>
<sequence length="150" mass="17075">MSSGVKPDETCLKAYDELKLGKKHKFIVYGLGEGNKTITTLKQIKLDEPGATDFETFVKELPERECRWGVYDMEYDQGEGKRNKLVFVMWTPDDAPIRQKMIYASSKDALRKQLVGISAEIQATSYDEITYEAGEQSFIHSLRGSLEPTR</sequence>
<name>A0ACC2XM57_9TREE</name>
<proteinExistence type="predicted"/>
<evidence type="ECO:0000313" key="1">
    <source>
        <dbReference type="EMBL" id="KAJ9124534.1"/>
    </source>
</evidence>
<comment type="caution">
    <text evidence="1">The sequence shown here is derived from an EMBL/GenBank/DDBJ whole genome shotgun (WGS) entry which is preliminary data.</text>
</comment>
<reference evidence="1" key="1">
    <citation type="submission" date="2023-04" db="EMBL/GenBank/DDBJ databases">
        <title>Draft Genome sequencing of Naganishia species isolated from polar environments using Oxford Nanopore Technology.</title>
        <authorList>
            <person name="Leo P."/>
            <person name="Venkateswaran K."/>
        </authorList>
    </citation>
    <scope>NUCLEOTIDE SEQUENCE</scope>
    <source>
        <strain evidence="1">DBVPG 5303</strain>
    </source>
</reference>
<keyword evidence="2" id="KW-1185">Reference proteome</keyword>
<accession>A0ACC2XM57</accession>
<dbReference type="EMBL" id="JASBWV010000010">
    <property type="protein sequence ID" value="KAJ9124534.1"/>
    <property type="molecule type" value="Genomic_DNA"/>
</dbReference>
<organism evidence="1 2">
    <name type="scientific">Naganishia onofrii</name>
    <dbReference type="NCBI Taxonomy" id="1851511"/>
    <lineage>
        <taxon>Eukaryota</taxon>
        <taxon>Fungi</taxon>
        <taxon>Dikarya</taxon>
        <taxon>Basidiomycota</taxon>
        <taxon>Agaricomycotina</taxon>
        <taxon>Tremellomycetes</taxon>
        <taxon>Filobasidiales</taxon>
        <taxon>Filobasidiaceae</taxon>
        <taxon>Naganishia</taxon>
    </lineage>
</organism>
<evidence type="ECO:0000313" key="2">
    <source>
        <dbReference type="Proteomes" id="UP001234202"/>
    </source>
</evidence>
<protein>
    <submittedName>
        <fullName evidence="1">Uncharacterized protein</fullName>
    </submittedName>
</protein>
<dbReference type="Proteomes" id="UP001234202">
    <property type="component" value="Unassembled WGS sequence"/>
</dbReference>